<keyword evidence="4" id="KW-1133">Transmembrane helix</keyword>
<accession>A0A942T996</accession>
<keyword evidence="4" id="KW-0812">Transmembrane</keyword>
<comment type="caution">
    <text evidence="6">The sequence shown here is derived from an EMBL/GenBank/DDBJ whole genome shotgun (WGS) entry which is preliminary data.</text>
</comment>
<dbReference type="Gene3D" id="2.60.40.1180">
    <property type="entry name" value="Golgi alpha-mannosidase II"/>
    <property type="match status" value="1"/>
</dbReference>
<dbReference type="SUPFAM" id="SSF51011">
    <property type="entry name" value="Glycosyl hydrolase domain"/>
    <property type="match status" value="1"/>
</dbReference>
<dbReference type="GO" id="GO:0005975">
    <property type="term" value="P:carbohydrate metabolic process"/>
    <property type="evidence" value="ECO:0007669"/>
    <property type="project" value="InterPro"/>
</dbReference>
<dbReference type="SUPFAM" id="SSF51445">
    <property type="entry name" value="(Trans)glycosidases"/>
    <property type="match status" value="1"/>
</dbReference>
<dbReference type="InterPro" id="IPR006047">
    <property type="entry name" value="GH13_cat_dom"/>
</dbReference>
<feature type="domain" description="Glycosyl hydrolase family 13 catalytic" evidence="5">
    <location>
        <begin position="1"/>
        <end position="296"/>
    </location>
</feature>
<keyword evidence="7" id="KW-1185">Reference proteome</keyword>
<evidence type="ECO:0000313" key="6">
    <source>
        <dbReference type="EMBL" id="MBS4193631.1"/>
    </source>
</evidence>
<dbReference type="Proteomes" id="UP000681414">
    <property type="component" value="Unassembled WGS sequence"/>
</dbReference>
<gene>
    <name evidence="6" type="ORF">KHA97_00925</name>
</gene>
<dbReference type="Pfam" id="PF00128">
    <property type="entry name" value="Alpha-amylase"/>
    <property type="match status" value="2"/>
</dbReference>
<name>A0A942T996_9BACI</name>
<dbReference type="InterPro" id="IPR013780">
    <property type="entry name" value="Glyco_hydro_b"/>
</dbReference>
<dbReference type="InterPro" id="IPR017853">
    <property type="entry name" value="GH"/>
</dbReference>
<comment type="cofactor">
    <cofactor evidence="1">
        <name>Ca(2+)</name>
        <dbReference type="ChEBI" id="CHEBI:29108"/>
    </cofactor>
</comment>
<dbReference type="SMART" id="SM00642">
    <property type="entry name" value="Aamy"/>
    <property type="match status" value="1"/>
</dbReference>
<evidence type="ECO:0000256" key="2">
    <source>
        <dbReference type="ARBA" id="ARBA00022723"/>
    </source>
</evidence>
<dbReference type="PANTHER" id="PTHR10357:SF215">
    <property type="entry name" value="ALPHA-AMYLASE 1"/>
    <property type="match status" value="1"/>
</dbReference>
<dbReference type="PANTHER" id="PTHR10357">
    <property type="entry name" value="ALPHA-AMYLASE FAMILY MEMBER"/>
    <property type="match status" value="1"/>
</dbReference>
<organism evidence="6 7">
    <name type="scientific">Lederbergia citri</name>
    <dbReference type="NCBI Taxonomy" id="2833580"/>
    <lineage>
        <taxon>Bacteria</taxon>
        <taxon>Bacillati</taxon>
        <taxon>Bacillota</taxon>
        <taxon>Bacilli</taxon>
        <taxon>Bacillales</taxon>
        <taxon>Bacillaceae</taxon>
        <taxon>Lederbergia</taxon>
    </lineage>
</organism>
<dbReference type="AlphaFoldDB" id="A0A942T996"/>
<feature type="transmembrane region" description="Helical" evidence="4">
    <location>
        <begin position="393"/>
        <end position="414"/>
    </location>
</feature>
<proteinExistence type="predicted"/>
<evidence type="ECO:0000256" key="3">
    <source>
        <dbReference type="ARBA" id="ARBA00022729"/>
    </source>
</evidence>
<dbReference type="EMBL" id="JAGYPG010000001">
    <property type="protein sequence ID" value="MBS4193631.1"/>
    <property type="molecule type" value="Genomic_DNA"/>
</dbReference>
<reference evidence="6 7" key="1">
    <citation type="submission" date="2021-05" db="EMBL/GenBank/DDBJ databases">
        <title>Novel Bacillus species.</title>
        <authorList>
            <person name="Liu G."/>
        </authorList>
    </citation>
    <scope>NUCLEOTIDE SEQUENCE [LARGE SCALE GENOMIC DNA]</scope>
    <source>
        <strain evidence="7">FJAT-49780</strain>
    </source>
</reference>
<evidence type="ECO:0000256" key="1">
    <source>
        <dbReference type="ARBA" id="ARBA00001913"/>
    </source>
</evidence>
<protein>
    <submittedName>
        <fullName evidence="6">Alpha-amylase</fullName>
    </submittedName>
</protein>
<evidence type="ECO:0000256" key="4">
    <source>
        <dbReference type="SAM" id="Phobius"/>
    </source>
</evidence>
<evidence type="ECO:0000259" key="5">
    <source>
        <dbReference type="SMART" id="SM00642"/>
    </source>
</evidence>
<dbReference type="GO" id="GO:0046872">
    <property type="term" value="F:metal ion binding"/>
    <property type="evidence" value="ECO:0007669"/>
    <property type="project" value="UniProtKB-KW"/>
</dbReference>
<keyword evidence="3" id="KW-0732">Signal</keyword>
<dbReference type="Gene3D" id="3.20.20.80">
    <property type="entry name" value="Glycosidases"/>
    <property type="match status" value="2"/>
</dbReference>
<sequence>MVDRFNNGDNHNDYDVNMQDPLQFQGGDFKGIRDRLDYLQEMGFTAIQLSPIFENEVGGYHGQWIKDYYKTDKHFGTLNEFKELVDHIHKKDMRIILELPIKKEMEGQEIINIVKWWIEETNIDGFKLTDINNKPIEFWQAVTSDIIKLKDDFYLTGEAPNLSNDEVDKYSQAGFTSISDVSLVEPLRNAFSKPDVSSGPLFDLFEQKTTHWLRTAFFDNQNTDRFTREMVNNNTYPVTRWKLALTYLYTQPEIPVVYYATEIAVNGGNSPENTPMMNFRTDKEIIDYISNLGRVRSHQKALMSGTMELLYENNGMTVFKRQHDAEIVVVAINNTSADQRAVIPEEKIEKDKELRSLLGTDLVRVDQNGNYHIVLERETAEIYKVTEKSGYNLPFILSIFAVFALFILFMYITWKRGKKINPQK</sequence>
<dbReference type="Pfam" id="PF22026">
    <property type="entry name" value="Alpha-amylase_C_2"/>
    <property type="match status" value="1"/>
</dbReference>
<keyword evidence="2" id="KW-0479">Metal-binding</keyword>
<dbReference type="InterPro" id="IPR054174">
    <property type="entry name" value="Alpha-amylase-like_C"/>
</dbReference>
<keyword evidence="4" id="KW-0472">Membrane</keyword>
<evidence type="ECO:0000313" key="7">
    <source>
        <dbReference type="Proteomes" id="UP000681414"/>
    </source>
</evidence>